<accession>A0A1F5DCB3</accession>
<dbReference type="PANTHER" id="PTHR28055">
    <property type="entry name" value="ALTERED INHERITANCE OF MITOCHONDRIA PROTEIN 41, MITOCHONDRIAL"/>
    <property type="match status" value="1"/>
</dbReference>
<dbReference type="EMBL" id="MEZJ01000049">
    <property type="protein sequence ID" value="OGD52713.1"/>
    <property type="molecule type" value="Genomic_DNA"/>
</dbReference>
<dbReference type="Gene3D" id="1.10.10.410">
    <property type="match status" value="1"/>
</dbReference>
<dbReference type="InterPro" id="IPR003789">
    <property type="entry name" value="Asn/Gln_tRNA_amidoTrase-B-like"/>
</dbReference>
<name>A0A1F5DCB3_9BACT</name>
<evidence type="ECO:0000313" key="2">
    <source>
        <dbReference type="Proteomes" id="UP000178758"/>
    </source>
</evidence>
<evidence type="ECO:0008006" key="3">
    <source>
        <dbReference type="Google" id="ProtNLM"/>
    </source>
</evidence>
<gene>
    <name evidence="1" type="ORF">A3J78_00250</name>
</gene>
<comment type="caution">
    <text evidence="1">The sequence shown here is derived from an EMBL/GenBank/DDBJ whole genome shotgun (WGS) entry which is preliminary data.</text>
</comment>
<organism evidence="1 2">
    <name type="scientific">Candidatus Beckwithbacteria bacterium RBG_13_35_6</name>
    <dbReference type="NCBI Taxonomy" id="1797456"/>
    <lineage>
        <taxon>Bacteria</taxon>
        <taxon>Candidatus Beckwithiibacteriota</taxon>
    </lineage>
</organism>
<dbReference type="Pfam" id="PF09424">
    <property type="entry name" value="YqeY"/>
    <property type="match status" value="1"/>
</dbReference>
<dbReference type="InterPro" id="IPR023168">
    <property type="entry name" value="GatB_Yqey_C_2"/>
</dbReference>
<dbReference type="GO" id="GO:0016884">
    <property type="term" value="F:carbon-nitrogen ligase activity, with glutamine as amido-N-donor"/>
    <property type="evidence" value="ECO:0007669"/>
    <property type="project" value="InterPro"/>
</dbReference>
<dbReference type="Proteomes" id="UP000178758">
    <property type="component" value="Unassembled WGS sequence"/>
</dbReference>
<dbReference type="InterPro" id="IPR019004">
    <property type="entry name" value="YqeY/Aim41"/>
</dbReference>
<reference evidence="1 2" key="1">
    <citation type="journal article" date="2016" name="Nat. Commun.">
        <title>Thousands of microbial genomes shed light on interconnected biogeochemical processes in an aquifer system.</title>
        <authorList>
            <person name="Anantharaman K."/>
            <person name="Brown C.T."/>
            <person name="Hug L.A."/>
            <person name="Sharon I."/>
            <person name="Castelle C.J."/>
            <person name="Probst A.J."/>
            <person name="Thomas B.C."/>
            <person name="Singh A."/>
            <person name="Wilkins M.J."/>
            <person name="Karaoz U."/>
            <person name="Brodie E.L."/>
            <person name="Williams K.H."/>
            <person name="Hubbard S.S."/>
            <person name="Banfield J.F."/>
        </authorList>
    </citation>
    <scope>NUCLEOTIDE SEQUENCE [LARGE SCALE GENOMIC DNA]</scope>
</reference>
<sequence>MSIRNKILEDIITALKSQEKFKLEVLRYINSQIKYKEIELKRRQLNDKEVIEILISQLKKLDESLEMFNKGNRQDLIDKTNQEIEILKSYLPKQMSEEELEKKVVKLLAKHQEIKNPGQLIGLAVKELAGKADNKRIAEVVMTKIRMTG</sequence>
<dbReference type="PANTHER" id="PTHR28055:SF1">
    <property type="entry name" value="ALTERED INHERITANCE OF MITOCHONDRIA PROTEIN 41, MITOCHONDRIAL"/>
    <property type="match status" value="1"/>
</dbReference>
<proteinExistence type="predicted"/>
<dbReference type="InterPro" id="IPR042184">
    <property type="entry name" value="YqeY/Aim41_N"/>
</dbReference>
<evidence type="ECO:0000313" key="1">
    <source>
        <dbReference type="EMBL" id="OGD52713.1"/>
    </source>
</evidence>
<protein>
    <recommendedName>
        <fullName evidence="3">Glutamyl-tRNA amidotransferase</fullName>
    </recommendedName>
</protein>
<dbReference type="SUPFAM" id="SSF89095">
    <property type="entry name" value="GatB/YqeY motif"/>
    <property type="match status" value="1"/>
</dbReference>
<dbReference type="AlphaFoldDB" id="A0A1F5DCB3"/>
<dbReference type="Gene3D" id="1.10.1510.10">
    <property type="entry name" value="Uncharacterised protein YqeY/AIM41 PF09424, N-terminal domain"/>
    <property type="match status" value="1"/>
</dbReference>